<feature type="region of interest" description="Disordered" evidence="1">
    <location>
        <begin position="1000"/>
        <end position="1020"/>
    </location>
</feature>
<reference evidence="3 4" key="1">
    <citation type="journal article" date="2003" name="Nature">
        <title>The genome sequence of the filamentous fungus Neurospora crassa.</title>
        <authorList>
            <person name="Galagan J.E."/>
            <person name="Calvo S.E."/>
            <person name="Borkovich K.A."/>
            <person name="Selker E.U."/>
            <person name="Read N.D."/>
            <person name="Jaffe D."/>
            <person name="FitzHugh W."/>
            <person name="Ma L.J."/>
            <person name="Smirnov S."/>
            <person name="Purcell S."/>
            <person name="Rehman B."/>
            <person name="Elkins T."/>
            <person name="Engels R."/>
            <person name="Wang S."/>
            <person name="Nielsen C.B."/>
            <person name="Butler J."/>
            <person name="Endrizzi M."/>
            <person name="Qui D."/>
            <person name="Ianakiev P."/>
            <person name="Bell-Pedersen D."/>
            <person name="Nelson M.A."/>
            <person name="Werner-Washburne M."/>
            <person name="Selitrennikoff C.P."/>
            <person name="Kinsey J.A."/>
            <person name="Braun E.L."/>
            <person name="Zelter A."/>
            <person name="Schulte U."/>
            <person name="Kothe G.O."/>
            <person name="Jedd G."/>
            <person name="Mewes W."/>
            <person name="Staben C."/>
            <person name="Marcotte E."/>
            <person name="Greenberg D."/>
            <person name="Roy A."/>
            <person name="Foley K."/>
            <person name="Naylor J."/>
            <person name="Stange-Thomann N."/>
            <person name="Barrett R."/>
            <person name="Gnerre S."/>
            <person name="Kamal M."/>
            <person name="Kamvysselis M."/>
            <person name="Mauceli E."/>
            <person name="Bielke C."/>
            <person name="Rudd S."/>
            <person name="Frishman D."/>
            <person name="Krystofova S."/>
            <person name="Rasmussen C."/>
            <person name="Metzenberg R.L."/>
            <person name="Perkins D.D."/>
            <person name="Kroken S."/>
            <person name="Cogoni C."/>
            <person name="Macino G."/>
            <person name="Catcheside D."/>
            <person name="Li W."/>
            <person name="Pratt R.J."/>
            <person name="Osmani S.A."/>
            <person name="DeSouza C.P."/>
            <person name="Glass L."/>
            <person name="Orbach M.J."/>
            <person name="Berglund J.A."/>
            <person name="Voelker R."/>
            <person name="Yarden O."/>
            <person name="Plamann M."/>
            <person name="Seiler S."/>
            <person name="Dunlap J."/>
            <person name="Radford A."/>
            <person name="Aramayo R."/>
            <person name="Natvig D.O."/>
            <person name="Alex L.A."/>
            <person name="Mannhaupt G."/>
            <person name="Ebbole D.J."/>
            <person name="Freitag M."/>
            <person name="Paulsen I."/>
            <person name="Sachs M.S."/>
            <person name="Lander E.S."/>
            <person name="Nusbaum C."/>
            <person name="Birren B."/>
        </authorList>
    </citation>
    <scope>NUCLEOTIDE SEQUENCE [LARGE SCALE GENOMIC DNA]</scope>
    <source>
        <strain evidence="4">ATCC 24698 / 74-OR23-1A / CBS 708.71 / DSM 1257 / FGSC 987</strain>
    </source>
</reference>
<organism evidence="3 4">
    <name type="scientific">Neurospora crassa (strain ATCC 24698 / 74-OR23-1A / CBS 708.71 / DSM 1257 / FGSC 987)</name>
    <dbReference type="NCBI Taxonomy" id="367110"/>
    <lineage>
        <taxon>Eukaryota</taxon>
        <taxon>Fungi</taxon>
        <taxon>Dikarya</taxon>
        <taxon>Ascomycota</taxon>
        <taxon>Pezizomycotina</taxon>
        <taxon>Sordariomycetes</taxon>
        <taxon>Sordariomycetidae</taxon>
        <taxon>Sordariales</taxon>
        <taxon>Sordariaceae</taxon>
        <taxon>Neurospora</taxon>
    </lineage>
</organism>
<dbReference type="AlphaFoldDB" id="Q7SFZ0"/>
<dbReference type="EMBL" id="CM002236">
    <property type="protein sequence ID" value="EAA35727.1"/>
    <property type="molecule type" value="Genomic_DNA"/>
</dbReference>
<dbReference type="SMR" id="Q7SFZ0"/>
<protein>
    <submittedName>
        <fullName evidence="3">Uncharacterized protein</fullName>
    </submittedName>
</protein>
<dbReference type="PaxDb" id="5141-EFNCRP00000002985"/>
<keyword evidence="2" id="KW-0472">Membrane</keyword>
<dbReference type="InParanoid" id="Q7SFZ0"/>
<keyword evidence="4" id="KW-1185">Reference proteome</keyword>
<feature type="region of interest" description="Disordered" evidence="1">
    <location>
        <begin position="290"/>
        <end position="329"/>
    </location>
</feature>
<dbReference type="VEuPathDB" id="FungiDB:NCU03104"/>
<feature type="compositionally biased region" description="Low complexity" evidence="1">
    <location>
        <begin position="1160"/>
        <end position="1173"/>
    </location>
</feature>
<dbReference type="HOGENOM" id="CLU_268070_0_0_1"/>
<feature type="compositionally biased region" description="Basic and acidic residues" evidence="1">
    <location>
        <begin position="1229"/>
        <end position="1255"/>
    </location>
</feature>
<dbReference type="KEGG" id="ncr:NCU03104"/>
<evidence type="ECO:0000256" key="2">
    <source>
        <dbReference type="SAM" id="Phobius"/>
    </source>
</evidence>
<dbReference type="Proteomes" id="UP000001805">
    <property type="component" value="Chromosome 1, Linkage Group I"/>
</dbReference>
<name>Q7SFZ0_NEUCR</name>
<feature type="compositionally biased region" description="Low complexity" evidence="1">
    <location>
        <begin position="872"/>
        <end position="891"/>
    </location>
</feature>
<dbReference type="OrthoDB" id="4578283at2759"/>
<proteinExistence type="predicted"/>
<feature type="compositionally biased region" description="Basic residues" evidence="1">
    <location>
        <begin position="1256"/>
        <end position="1269"/>
    </location>
</feature>
<feature type="compositionally biased region" description="Pro residues" evidence="1">
    <location>
        <begin position="1000"/>
        <end position="1017"/>
    </location>
</feature>
<feature type="region of interest" description="Disordered" evidence="1">
    <location>
        <begin position="930"/>
        <end position="985"/>
    </location>
</feature>
<dbReference type="GeneID" id="3881112"/>
<feature type="transmembrane region" description="Helical" evidence="2">
    <location>
        <begin position="66"/>
        <end position="90"/>
    </location>
</feature>
<feature type="region of interest" description="Disordered" evidence="1">
    <location>
        <begin position="557"/>
        <end position="589"/>
    </location>
</feature>
<evidence type="ECO:0000256" key="1">
    <source>
        <dbReference type="SAM" id="MobiDB-lite"/>
    </source>
</evidence>
<evidence type="ECO:0000313" key="4">
    <source>
        <dbReference type="Proteomes" id="UP000001805"/>
    </source>
</evidence>
<keyword evidence="2" id="KW-0812">Transmembrane</keyword>
<dbReference type="OMA" id="IYTEHEE"/>
<evidence type="ECO:0000313" key="3">
    <source>
        <dbReference type="EMBL" id="EAA35727.1"/>
    </source>
</evidence>
<feature type="region of interest" description="Disordered" evidence="1">
    <location>
        <begin position="1160"/>
        <end position="1277"/>
    </location>
</feature>
<dbReference type="RefSeq" id="XP_964963.1">
    <property type="nucleotide sequence ID" value="XM_959870.1"/>
</dbReference>
<feature type="compositionally biased region" description="Low complexity" evidence="1">
    <location>
        <begin position="1181"/>
        <end position="1190"/>
    </location>
</feature>
<sequence>MEDLLSWFLTIVWLGVCALTTAVTLPSGLWALYLCTMSIAHPVVAWEKAEVIFWKLVERLLEYFDLVYLCRLFLSVSTGLVLAVLVFKLVRIGLKHPRYRKVCRRISRCAETVWFVASKGVSAWKVFSQWVLRFSQAVRLRQQRTGKVYLSLEMWYLPVIVPRYVPPPTPAPFIAPDNQTVDQSEMTVEHQAVPQYLLCQREGWQGSENLDDGHLVNRSTREDVARPIASPVIPEQAEHTQVAKSTPAVSAFDIVHAGPAPPRPSIPERLKGLELLMEKTAREMGISVEQFKTRQATSSPTIVEEAAPGSTAPNQPQLPEADTQHAPQPMPVRSTRYERVLKKLSKSRRHVPAPRYDLFISDSVYEEMVPESLMAVAVSRPAAVAEAPISEPVVVTEPTVAPEPIHAEIELTPPEIVITPPSPVLVSRTIVEDQVAGSGISSMPDKLAPKPILTEKPIQEIVTVSSVPPSVVSQLQLSERNTVSEQEIEDLRLRLEVLRISPSVAVSTSVDEQKTVGNGVQSPLQVPVLATLASPVDDLVPSVVDSVEDSILMEPVSARPSDDDVDMGEDSSVLSLAGPVSNGVAHSEVSPDRDLAMTDIEVATTVNAGLSDDQQMQDGDDSHQGWMHEESPVVSSEMELFPPQQSPETIVFGGQAVQLVPLGSQQPIWQLPSMFPEGQTDFNFEFTMPSLIQPQNVEHDMVDVPQSDMVTTFFEYPMVEMALPFNSIQTDTTMEGHFDYPAPPALTPGQQQQPWNIVEQPTAATSDRVLVSDTIDFNMLVDPNLDNMFDNVVSPMAPQPSPVSVTAESGMGLVTPASQIVDSQASPVTSEQRPVVADILPEFDINSIHPDLRYVDTPLDVAVTQGIAPAVEQPSEQDVPQQQPEQEVSQSAPATDEYPGVEVCEPEMWAQLQVLQNYVLEHDAEENNWQSEYPDLPQPSASEYPEPPEHPAEVDQTQELGSPTFTPDVDDGESNGSLVLSPPGTPTSIRSWDYSLFGSPPPVCSAPTPPNRSPTPPRSTGLDFTNAVFQPTLPVGAPVLTSISTFQPILPAAAPGSNQASPSNIFGEDFRPDHTTPDDPNFRVHDAVWTTNEMDRMRQAFLVGQRLTQADYASASLQVEIMRQTEGADIYTEHEEDSDCSIESSDEEVRIPISQRRIAMPRSRASRAMATAPAPAPAPVTPSTSATPPAGEIIPPAVSDSPGEEQDAERDFTDLELELLGMVSEDEEHPQRSDEEGPQRSDEEGPQRADEEVIRRRPLAKLPRRRRNLLSHSNTGN</sequence>
<gene>
    <name evidence="3" type="ORF">NCU03104</name>
</gene>
<feature type="compositionally biased region" description="Polar residues" evidence="1">
    <location>
        <begin position="955"/>
        <end position="965"/>
    </location>
</feature>
<accession>Q7SFZ0</accession>
<keyword evidence="2" id="KW-1133">Transmembrane helix</keyword>
<feature type="region of interest" description="Disordered" evidence="1">
    <location>
        <begin position="872"/>
        <end position="898"/>
    </location>
</feature>